<dbReference type="InterPro" id="IPR029039">
    <property type="entry name" value="Flavoprotein-like_sf"/>
</dbReference>
<dbReference type="Gene3D" id="3.40.50.360">
    <property type="match status" value="1"/>
</dbReference>
<comment type="caution">
    <text evidence="3">The sequence shown here is derived from an EMBL/GenBank/DDBJ whole genome shotgun (WGS) entry which is preliminary data.</text>
</comment>
<feature type="transmembrane region" description="Helical" evidence="1">
    <location>
        <begin position="118"/>
        <end position="138"/>
    </location>
</feature>
<accession>A0ABT0BXX0</accession>
<dbReference type="EMBL" id="JAKZMM010000005">
    <property type="protein sequence ID" value="MCJ2379510.1"/>
    <property type="molecule type" value="Genomic_DNA"/>
</dbReference>
<keyword evidence="1" id="KW-0472">Membrane</keyword>
<gene>
    <name evidence="3" type="ORF">MUN53_02615</name>
</gene>
<dbReference type="Proteomes" id="UP001165444">
    <property type="component" value="Unassembled WGS sequence"/>
</dbReference>
<evidence type="ECO:0000256" key="1">
    <source>
        <dbReference type="SAM" id="Phobius"/>
    </source>
</evidence>
<organism evidence="3 4">
    <name type="scientific">Parabacteroides faecalis</name>
    <dbReference type="NCBI Taxonomy" id="2924040"/>
    <lineage>
        <taxon>Bacteria</taxon>
        <taxon>Pseudomonadati</taxon>
        <taxon>Bacteroidota</taxon>
        <taxon>Bacteroidia</taxon>
        <taxon>Bacteroidales</taxon>
        <taxon>Tannerellaceae</taxon>
        <taxon>Parabacteroides</taxon>
    </lineage>
</organism>
<evidence type="ECO:0000313" key="3">
    <source>
        <dbReference type="EMBL" id="MCJ2379510.1"/>
    </source>
</evidence>
<keyword evidence="1" id="KW-0812">Transmembrane</keyword>
<dbReference type="SUPFAM" id="SSF52218">
    <property type="entry name" value="Flavoproteins"/>
    <property type="match status" value="1"/>
</dbReference>
<dbReference type="PANTHER" id="PTHR43741:SF4">
    <property type="entry name" value="FMN-DEPENDENT NADH:QUINONE OXIDOREDUCTASE"/>
    <property type="match status" value="1"/>
</dbReference>
<evidence type="ECO:0000259" key="2">
    <source>
        <dbReference type="Pfam" id="PF03358"/>
    </source>
</evidence>
<reference evidence="3 4" key="1">
    <citation type="submission" date="2022-03" db="EMBL/GenBank/DDBJ databases">
        <title>Parabacteroides sp. nov. isolated from swine feces.</title>
        <authorList>
            <person name="Bak J.E."/>
        </authorList>
    </citation>
    <scope>NUCLEOTIDE SEQUENCE [LARGE SCALE GENOMIC DNA]</scope>
    <source>
        <strain evidence="3 4">AGMB00274</strain>
    </source>
</reference>
<feature type="domain" description="NADPH-dependent FMN reductase-like" evidence="2">
    <location>
        <begin position="53"/>
        <end position="202"/>
    </location>
</feature>
<protein>
    <submittedName>
        <fullName evidence="3">Flavodoxin family protein</fullName>
    </submittedName>
</protein>
<evidence type="ECO:0000313" key="4">
    <source>
        <dbReference type="Proteomes" id="UP001165444"/>
    </source>
</evidence>
<proteinExistence type="predicted"/>
<name>A0ABT0BXX0_9BACT</name>
<dbReference type="InterPro" id="IPR050104">
    <property type="entry name" value="FMN-dep_NADH:Q_OxRdtase_AzoR1"/>
</dbReference>
<dbReference type="PANTHER" id="PTHR43741">
    <property type="entry name" value="FMN-DEPENDENT NADH-AZOREDUCTASE 1"/>
    <property type="match status" value="1"/>
</dbReference>
<dbReference type="Pfam" id="PF03358">
    <property type="entry name" value="FMN_red"/>
    <property type="match status" value="1"/>
</dbReference>
<dbReference type="InterPro" id="IPR005025">
    <property type="entry name" value="FMN_Rdtase-like_dom"/>
</dbReference>
<dbReference type="RefSeq" id="WP_243323293.1">
    <property type="nucleotide sequence ID" value="NZ_JAKZMM010000005.1"/>
</dbReference>
<keyword evidence="1" id="KW-1133">Transmembrane helix</keyword>
<sequence>MERRTFLRNCILTAGSVLIGGSAIFRFLKVSKQKEEPLSTTIETICQGNGKNVLVLMSAGTRKGNTDRLTDAYIRGLSEKGHSVTKVYLGSMHMAGCRGCGACQHNGNRCVVQDDMQLLYPLFVACDMLVMASPLYFWTITAKLKSFIERLYAISVEDKYPEKETVLLMTAGDNNKHTFDQALNYFHIISGVLGGKEIGTYLAGGCTGCENISRQIAPEHLEKAYKMGLDL</sequence>
<keyword evidence="4" id="KW-1185">Reference proteome</keyword>